<dbReference type="Gene3D" id="2.170.130.10">
    <property type="entry name" value="TonB-dependent receptor, plug domain"/>
    <property type="match status" value="1"/>
</dbReference>
<evidence type="ECO:0000256" key="12">
    <source>
        <dbReference type="SAM" id="MobiDB-lite"/>
    </source>
</evidence>
<keyword evidence="6 11" id="KW-0798">TonB box</keyword>
<keyword evidence="8 15" id="KW-0675">Receptor</keyword>
<evidence type="ECO:0000313" key="16">
    <source>
        <dbReference type="Proteomes" id="UP000005801"/>
    </source>
</evidence>
<dbReference type="RefSeq" id="WP_006971188.1">
    <property type="nucleotide sequence ID" value="NZ_ABCS01000017.1"/>
</dbReference>
<evidence type="ECO:0000256" key="8">
    <source>
        <dbReference type="ARBA" id="ARBA00023170"/>
    </source>
</evidence>
<dbReference type="EMBL" id="ABCS01000017">
    <property type="protein sequence ID" value="EDM79714.1"/>
    <property type="molecule type" value="Genomic_DNA"/>
</dbReference>
<keyword evidence="4 10" id="KW-0812">Transmembrane</keyword>
<dbReference type="InterPro" id="IPR036942">
    <property type="entry name" value="Beta-barrel_TonB_sf"/>
</dbReference>
<dbReference type="PANTHER" id="PTHR30069:SF29">
    <property type="entry name" value="HEMOGLOBIN AND HEMOGLOBIN-HAPTOGLOBIN-BINDING PROTEIN 1-RELATED"/>
    <property type="match status" value="1"/>
</dbReference>
<keyword evidence="3 10" id="KW-1134">Transmembrane beta strand</keyword>
<dbReference type="eggNOG" id="COG4771">
    <property type="taxonomic scope" value="Bacteria"/>
</dbReference>
<evidence type="ECO:0000259" key="13">
    <source>
        <dbReference type="Pfam" id="PF00593"/>
    </source>
</evidence>
<evidence type="ECO:0000256" key="1">
    <source>
        <dbReference type="ARBA" id="ARBA00004571"/>
    </source>
</evidence>
<dbReference type="InterPro" id="IPR000531">
    <property type="entry name" value="Beta-barrel_TonB"/>
</dbReference>
<reference evidence="15 16" key="1">
    <citation type="submission" date="2007-06" db="EMBL/GenBank/DDBJ databases">
        <authorList>
            <person name="Shimkets L."/>
            <person name="Ferriera S."/>
            <person name="Johnson J."/>
            <person name="Kravitz S."/>
            <person name="Beeson K."/>
            <person name="Sutton G."/>
            <person name="Rogers Y.-H."/>
            <person name="Friedman R."/>
            <person name="Frazier M."/>
            <person name="Venter J.C."/>
        </authorList>
    </citation>
    <scope>NUCLEOTIDE SEQUENCE [LARGE SCALE GENOMIC DNA]</scope>
    <source>
        <strain evidence="15 16">SIR-1</strain>
    </source>
</reference>
<dbReference type="InterPro" id="IPR039426">
    <property type="entry name" value="TonB-dep_rcpt-like"/>
</dbReference>
<keyword evidence="5" id="KW-0732">Signal</keyword>
<comment type="subcellular location">
    <subcellularLocation>
        <location evidence="1 10">Cell outer membrane</location>
        <topology evidence="1 10">Multi-pass membrane protein</topology>
    </subcellularLocation>
</comment>
<evidence type="ECO:0000256" key="9">
    <source>
        <dbReference type="ARBA" id="ARBA00023237"/>
    </source>
</evidence>
<evidence type="ECO:0000256" key="4">
    <source>
        <dbReference type="ARBA" id="ARBA00022692"/>
    </source>
</evidence>
<dbReference type="InterPro" id="IPR037066">
    <property type="entry name" value="Plug_dom_sf"/>
</dbReference>
<evidence type="ECO:0000256" key="5">
    <source>
        <dbReference type="ARBA" id="ARBA00022729"/>
    </source>
</evidence>
<dbReference type="Proteomes" id="UP000005801">
    <property type="component" value="Unassembled WGS sequence"/>
</dbReference>
<dbReference type="Gene3D" id="2.40.170.20">
    <property type="entry name" value="TonB-dependent receptor, beta-barrel domain"/>
    <property type="match status" value="1"/>
</dbReference>
<dbReference type="SUPFAM" id="SSF56935">
    <property type="entry name" value="Porins"/>
    <property type="match status" value="1"/>
</dbReference>
<sequence>MLCLALTASLAAPPEATDGEDPGAASSASETGEVDGEAGAEGRRSRRARGRQEARDEVDPEVREIEVSTGTRTSRDAATTPVATTVVSREDIVNSGAETLDEVLEQQGAGVQTSPGIGGVGATLRGFNPEQVLITIDGQRVTGRIGGAVDLSRLTVENIERIEIVQGAGSVLQGSDAVGGVINIITRKPDEGVQAEAHGAYGSRNTIDATGRVAGGMRRWQASLTGGLHRSEGWDASPEDEATTGDGFQAWNVGAGVHVQPLSALRIDLTGSYLRRNSEGVDVTNGGAILDRRNLTETTDATLATTWIDGDSQLQTTLHTNIFRDQFRQDQRGDDALDQYQPTWDQVLQVGAQYDQLVGKHVLTTGVDLQFEWLRTDRLEVELGGSGPDNDRAQRSRAALFVQDEWVPSTAPRITVLPALRLDFDSQFGVYPTGRLALLVAPLDELSFRVSYGRGYRAPSFRELYLAFANAGVGYRVQGNPSLRPEQAWTLNVGVSYLPTKNLTFTASVFDNQLRDLMTVDLVAEGGANQLQVFSYVNVGTATLRGVEGTADVRFAKYFGVEGSYQFLHARQHGSDQPLPNRPAHQTTFGFRFFHGRWGTRASVRGRIQGERAFSVTEDSAEFADPFATIDVRVSQRFLRYVTAFVGAENLLDAGDAVVNRIAPRSFYAGINVRY</sequence>
<keyword evidence="2 10" id="KW-0813">Transport</keyword>
<name>A6G389_9BACT</name>
<keyword evidence="9 10" id="KW-0998">Cell outer membrane</keyword>
<accession>A6G389</accession>
<evidence type="ECO:0000256" key="7">
    <source>
        <dbReference type="ARBA" id="ARBA00023136"/>
    </source>
</evidence>
<feature type="compositionally biased region" description="Basic and acidic residues" evidence="12">
    <location>
        <begin position="50"/>
        <end position="66"/>
    </location>
</feature>
<evidence type="ECO:0000256" key="2">
    <source>
        <dbReference type="ARBA" id="ARBA00022448"/>
    </source>
</evidence>
<dbReference type="CDD" id="cd01347">
    <property type="entry name" value="ligand_gated_channel"/>
    <property type="match status" value="1"/>
</dbReference>
<dbReference type="GO" id="GO:0015344">
    <property type="term" value="F:siderophore uptake transmembrane transporter activity"/>
    <property type="evidence" value="ECO:0007669"/>
    <property type="project" value="TreeGrafter"/>
</dbReference>
<dbReference type="GO" id="GO:0009279">
    <property type="term" value="C:cell outer membrane"/>
    <property type="evidence" value="ECO:0007669"/>
    <property type="project" value="UniProtKB-SubCell"/>
</dbReference>
<dbReference type="GO" id="GO:0044718">
    <property type="term" value="P:siderophore transmembrane transport"/>
    <property type="evidence" value="ECO:0007669"/>
    <property type="project" value="TreeGrafter"/>
</dbReference>
<feature type="domain" description="TonB-dependent receptor plug" evidence="14">
    <location>
        <begin position="78"/>
        <end position="181"/>
    </location>
</feature>
<dbReference type="Pfam" id="PF07715">
    <property type="entry name" value="Plug"/>
    <property type="match status" value="1"/>
</dbReference>
<dbReference type="PANTHER" id="PTHR30069">
    <property type="entry name" value="TONB-DEPENDENT OUTER MEMBRANE RECEPTOR"/>
    <property type="match status" value="1"/>
</dbReference>
<comment type="caution">
    <text evidence="15">The sequence shown here is derived from an EMBL/GenBank/DDBJ whole genome shotgun (WGS) entry which is preliminary data.</text>
</comment>
<evidence type="ECO:0000259" key="14">
    <source>
        <dbReference type="Pfam" id="PF07715"/>
    </source>
</evidence>
<evidence type="ECO:0000256" key="3">
    <source>
        <dbReference type="ARBA" id="ARBA00022452"/>
    </source>
</evidence>
<evidence type="ECO:0000256" key="10">
    <source>
        <dbReference type="PROSITE-ProRule" id="PRU01360"/>
    </source>
</evidence>
<proteinExistence type="inferred from homology"/>
<keyword evidence="16" id="KW-1185">Reference proteome</keyword>
<dbReference type="Pfam" id="PF00593">
    <property type="entry name" value="TonB_dep_Rec_b-barrel"/>
    <property type="match status" value="1"/>
</dbReference>
<evidence type="ECO:0000256" key="11">
    <source>
        <dbReference type="RuleBase" id="RU003357"/>
    </source>
</evidence>
<evidence type="ECO:0000256" key="6">
    <source>
        <dbReference type="ARBA" id="ARBA00023077"/>
    </source>
</evidence>
<comment type="similarity">
    <text evidence="10 11">Belongs to the TonB-dependent receptor family.</text>
</comment>
<evidence type="ECO:0000313" key="15">
    <source>
        <dbReference type="EMBL" id="EDM79714.1"/>
    </source>
</evidence>
<keyword evidence="7 10" id="KW-0472">Membrane</keyword>
<dbReference type="STRING" id="391625.PPSIR1_16670"/>
<protein>
    <submittedName>
        <fullName evidence="15">Putative tonB dependent receptor</fullName>
    </submittedName>
</protein>
<dbReference type="PROSITE" id="PS52016">
    <property type="entry name" value="TONB_DEPENDENT_REC_3"/>
    <property type="match status" value="1"/>
</dbReference>
<feature type="region of interest" description="Disordered" evidence="12">
    <location>
        <begin position="1"/>
        <end position="83"/>
    </location>
</feature>
<feature type="domain" description="TonB-dependent receptor-like beta-barrel" evidence="13">
    <location>
        <begin position="216"/>
        <end position="651"/>
    </location>
</feature>
<gene>
    <name evidence="15" type="ORF">PPSIR1_16670</name>
</gene>
<dbReference type="AlphaFoldDB" id="A6G389"/>
<dbReference type="InterPro" id="IPR012910">
    <property type="entry name" value="Plug_dom"/>
</dbReference>
<organism evidence="15 16">
    <name type="scientific">Plesiocystis pacifica SIR-1</name>
    <dbReference type="NCBI Taxonomy" id="391625"/>
    <lineage>
        <taxon>Bacteria</taxon>
        <taxon>Pseudomonadati</taxon>
        <taxon>Myxococcota</taxon>
        <taxon>Polyangia</taxon>
        <taxon>Nannocystales</taxon>
        <taxon>Nannocystaceae</taxon>
        <taxon>Plesiocystis</taxon>
    </lineage>
</organism>